<reference evidence="2" key="1">
    <citation type="submission" date="2019-11" db="UniProtKB">
        <authorList>
            <consortium name="WormBaseParasite"/>
        </authorList>
    </citation>
    <scope>IDENTIFICATION</scope>
</reference>
<evidence type="ECO:0000313" key="2">
    <source>
        <dbReference type="WBParaSite" id="MCU_007818-RA"/>
    </source>
</evidence>
<proteinExistence type="predicted"/>
<sequence length="262" mass="30246">MSTVRELVDRSTKWVVTLPEVDSRFAEAISTKMLSELARIEERVVGRVDAMEQFSRHLKEVTEHITTEETWLREFTPNRDFSFKKGPNTLAEKRDLARHLEIKLEEIDRHIESVKRLSEEPDLPASSGECAFVLPPELTSRLQNLRQSLVLQRQTVTNQRQRWIQAGDQHAAFVANLYSACDHANLLAIEVQKYWVTFQDVCKDKSSSLDMISWTKEAVLQRDELVKLSETVKQLNHQFPSVRATTGCDRQSRLDAELDALR</sequence>
<keyword evidence="1" id="KW-0175">Coiled coil</keyword>
<accession>A0A5K3FHA4</accession>
<feature type="coiled-coil region" evidence="1">
    <location>
        <begin position="90"/>
        <end position="120"/>
    </location>
</feature>
<evidence type="ECO:0000256" key="1">
    <source>
        <dbReference type="SAM" id="Coils"/>
    </source>
</evidence>
<protein>
    <submittedName>
        <fullName evidence="2">Uncharacterized protein</fullName>
    </submittedName>
</protein>
<dbReference type="WBParaSite" id="MCU_007818-RA">
    <property type="protein sequence ID" value="MCU_007818-RA"/>
    <property type="gene ID" value="MCU_007818"/>
</dbReference>
<name>A0A5K3FHA4_MESCO</name>
<dbReference type="AlphaFoldDB" id="A0A5K3FHA4"/>
<organism evidence="2">
    <name type="scientific">Mesocestoides corti</name>
    <name type="common">Flatworm</name>
    <dbReference type="NCBI Taxonomy" id="53468"/>
    <lineage>
        <taxon>Eukaryota</taxon>
        <taxon>Metazoa</taxon>
        <taxon>Spiralia</taxon>
        <taxon>Lophotrochozoa</taxon>
        <taxon>Platyhelminthes</taxon>
        <taxon>Cestoda</taxon>
        <taxon>Eucestoda</taxon>
        <taxon>Cyclophyllidea</taxon>
        <taxon>Mesocestoididae</taxon>
        <taxon>Mesocestoides</taxon>
    </lineage>
</organism>